<protein>
    <recommendedName>
        <fullName evidence="3">Competence protein</fullName>
    </recommendedName>
</protein>
<dbReference type="NCBIfam" id="NF040982">
    <property type="entry name" value="ComGD"/>
    <property type="match status" value="1"/>
</dbReference>
<gene>
    <name evidence="1" type="ORF">SS7213T_08177</name>
</gene>
<evidence type="ECO:0008006" key="3">
    <source>
        <dbReference type="Google" id="ProtNLM"/>
    </source>
</evidence>
<dbReference type="EMBL" id="AEUN01000446">
    <property type="protein sequence ID" value="EHJ07658.1"/>
    <property type="molecule type" value="Genomic_DNA"/>
</dbReference>
<organism evidence="1 2">
    <name type="scientific">Staphylococcus simiae CCM 7213 = CCUG 51256</name>
    <dbReference type="NCBI Taxonomy" id="911238"/>
    <lineage>
        <taxon>Bacteria</taxon>
        <taxon>Bacillati</taxon>
        <taxon>Bacillota</taxon>
        <taxon>Bacilli</taxon>
        <taxon>Bacillales</taxon>
        <taxon>Staphylococcaceae</taxon>
        <taxon>Staphylococcus</taxon>
    </lineage>
</organism>
<dbReference type="RefSeq" id="WP_002464335.1">
    <property type="nucleotide sequence ID" value="NZ_AEUN01000446.1"/>
</dbReference>
<dbReference type="InterPro" id="IPR016785">
    <property type="entry name" value="ComGD"/>
</dbReference>
<evidence type="ECO:0000313" key="1">
    <source>
        <dbReference type="EMBL" id="EHJ07658.1"/>
    </source>
</evidence>
<name>G5JJI0_9STAP</name>
<accession>G5JJI0</accession>
<dbReference type="Proteomes" id="UP000005413">
    <property type="component" value="Unassembled WGS sequence"/>
</dbReference>
<dbReference type="PIRSF" id="PIRSF021292">
    <property type="entry name" value="Competence_ComGD"/>
    <property type="match status" value="1"/>
</dbReference>
<dbReference type="GO" id="GO:0030420">
    <property type="term" value="P:establishment of competence for transformation"/>
    <property type="evidence" value="ECO:0007669"/>
    <property type="project" value="InterPro"/>
</dbReference>
<evidence type="ECO:0000313" key="2">
    <source>
        <dbReference type="Proteomes" id="UP000005413"/>
    </source>
</evidence>
<proteinExistence type="predicted"/>
<keyword evidence="2" id="KW-1185">Reference proteome</keyword>
<comment type="caution">
    <text evidence="1">The sequence shown here is derived from an EMBL/GenBank/DDBJ whole genome shotgun (WGS) entry which is preliminary data.</text>
</comment>
<sequence>MPINKVKAFTMIEMLFVLLMVSIILLTTLTSKSLRNLETMNSEMQLSSFILQLDYLKSKAIITQGPILIQFVKHSNQVKVTENNKTSYFLSINNAEIISINKVNYLYFDKRGNIKPFGSITIKVNKAYYKVIFHIEKGRIRYEKL</sequence>
<dbReference type="AlphaFoldDB" id="G5JJI0"/>
<reference evidence="1 2" key="1">
    <citation type="journal article" date="2012" name="BMC Genomics">
        <title>Comparative genomic analysis of the genus Staphylococcus including Staphylococcus aureus and its newly described sister species Staphylococcus simiae.</title>
        <authorList>
            <person name="Suzuki H."/>
            <person name="Lefebure T."/>
            <person name="Pavinski Bitar P."/>
            <person name="Stanhope M.J."/>
        </authorList>
    </citation>
    <scope>NUCLEOTIDE SEQUENCE [LARGE SCALE GENOMIC DNA]</scope>
    <source>
        <strain evidence="1 2">CCM 7213</strain>
    </source>
</reference>